<sequence>MSCCKTDDLKYTDINTVSNTLLPTENSNGGQQHLVNYPATNFSGNMGSNEIPSSSLSSAFTGGSMKKRCRPLKIKNVDVLYKKHNMMSPQKDIRAVKRQLMALTKVTFPLREYKARSHKKSRKNKKAKKTKKAKRGKKSRKSRKMRGGSTVGYSTGGVDVSPKMLSLANPSPYTAYSTDRVD</sequence>
<dbReference type="AlphaFoldDB" id="A0A6C0IJM5"/>
<organism evidence="2">
    <name type="scientific">viral metagenome</name>
    <dbReference type="NCBI Taxonomy" id="1070528"/>
    <lineage>
        <taxon>unclassified sequences</taxon>
        <taxon>metagenomes</taxon>
        <taxon>organismal metagenomes</taxon>
    </lineage>
</organism>
<feature type="compositionally biased region" description="Polar residues" evidence="1">
    <location>
        <begin position="168"/>
        <end position="182"/>
    </location>
</feature>
<dbReference type="EMBL" id="MN740207">
    <property type="protein sequence ID" value="QHT93384.1"/>
    <property type="molecule type" value="Genomic_DNA"/>
</dbReference>
<feature type="compositionally biased region" description="Basic residues" evidence="1">
    <location>
        <begin position="116"/>
        <end position="146"/>
    </location>
</feature>
<name>A0A6C0IJM5_9ZZZZ</name>
<feature type="region of interest" description="Disordered" evidence="1">
    <location>
        <begin position="111"/>
        <end position="182"/>
    </location>
</feature>
<evidence type="ECO:0000313" key="2">
    <source>
        <dbReference type="EMBL" id="QHT93384.1"/>
    </source>
</evidence>
<protein>
    <submittedName>
        <fullName evidence="2">Uncharacterized protein</fullName>
    </submittedName>
</protein>
<evidence type="ECO:0000256" key="1">
    <source>
        <dbReference type="SAM" id="MobiDB-lite"/>
    </source>
</evidence>
<accession>A0A6C0IJM5</accession>
<reference evidence="2" key="1">
    <citation type="journal article" date="2020" name="Nature">
        <title>Giant virus diversity and host interactions through global metagenomics.</title>
        <authorList>
            <person name="Schulz F."/>
            <person name="Roux S."/>
            <person name="Paez-Espino D."/>
            <person name="Jungbluth S."/>
            <person name="Walsh D.A."/>
            <person name="Denef V.J."/>
            <person name="McMahon K.D."/>
            <person name="Konstantinidis K.T."/>
            <person name="Eloe-Fadrosh E.A."/>
            <person name="Kyrpides N.C."/>
            <person name="Woyke T."/>
        </authorList>
    </citation>
    <scope>NUCLEOTIDE SEQUENCE</scope>
    <source>
        <strain evidence="2">GVMAG-M-3300024252-29</strain>
    </source>
</reference>
<feature type="compositionally biased region" description="Low complexity" evidence="1">
    <location>
        <begin position="147"/>
        <end position="161"/>
    </location>
</feature>
<proteinExistence type="predicted"/>